<dbReference type="Gene3D" id="1.20.144.10">
    <property type="entry name" value="Phosphatidic acid phosphatase type 2/haloperoxidase"/>
    <property type="match status" value="1"/>
</dbReference>
<name>A0ABS7Z4V5_9SPHI</name>
<keyword evidence="4" id="KW-1185">Reference proteome</keyword>
<dbReference type="Proteomes" id="UP001165302">
    <property type="component" value="Unassembled WGS sequence"/>
</dbReference>
<dbReference type="EMBL" id="JADEYP010000011">
    <property type="protein sequence ID" value="MCA5005043.1"/>
    <property type="molecule type" value="Genomic_DNA"/>
</dbReference>
<feature type="domain" description="Phosphatidic acid phosphatase type 2/haloperoxidase" evidence="2">
    <location>
        <begin position="111"/>
        <end position="213"/>
    </location>
</feature>
<keyword evidence="1" id="KW-0472">Membrane</keyword>
<organism evidence="3 4">
    <name type="scientific">Sphingobacterium bovistauri</name>
    <dbReference type="NCBI Taxonomy" id="2781959"/>
    <lineage>
        <taxon>Bacteria</taxon>
        <taxon>Pseudomonadati</taxon>
        <taxon>Bacteroidota</taxon>
        <taxon>Sphingobacteriia</taxon>
        <taxon>Sphingobacteriales</taxon>
        <taxon>Sphingobacteriaceae</taxon>
        <taxon>Sphingobacterium</taxon>
    </lineage>
</organism>
<sequence length="249" mass="28227">MKQTILFLLIIISKIGICNNNLPDSLNIDTTSHKTVKFIKPLIVPTVLITQGLICMKNQQKDQLNQIIKSSVTPVSKTKFPIDDYTQYLPTAAFLSLDYMGIKSKHNLKQKLYAGSLSHIIMAATVNIMKAKIHIMRPDQSSDNSFPSGHTATAFVGAELLWQEYHHLSPWYGIAGYTIASATGFFRMYNNKHWFSDVTMGAGIGILSTKLGYWLMPKFERMFSKKENTYTILPTYQNNTFGLTYRQIL</sequence>
<dbReference type="InterPro" id="IPR000326">
    <property type="entry name" value="PAP2/HPO"/>
</dbReference>
<feature type="transmembrane region" description="Helical" evidence="1">
    <location>
        <begin position="194"/>
        <end position="216"/>
    </location>
</feature>
<reference evidence="3" key="1">
    <citation type="submission" date="2020-10" db="EMBL/GenBank/DDBJ databases">
        <authorList>
            <person name="Lu T."/>
            <person name="Wang Q."/>
            <person name="Han X."/>
        </authorList>
    </citation>
    <scope>NUCLEOTIDE SEQUENCE</scope>
    <source>
        <strain evidence="3">WQ 366</strain>
    </source>
</reference>
<evidence type="ECO:0000313" key="4">
    <source>
        <dbReference type="Proteomes" id="UP001165302"/>
    </source>
</evidence>
<proteinExistence type="predicted"/>
<dbReference type="SUPFAM" id="SSF48317">
    <property type="entry name" value="Acid phosphatase/Vanadium-dependent haloperoxidase"/>
    <property type="match status" value="1"/>
</dbReference>
<dbReference type="Pfam" id="PF01569">
    <property type="entry name" value="PAP2"/>
    <property type="match status" value="1"/>
</dbReference>
<protein>
    <submittedName>
        <fullName evidence="3">Phosphatase PAP2 family protein</fullName>
    </submittedName>
</protein>
<keyword evidence="1" id="KW-1133">Transmembrane helix</keyword>
<comment type="caution">
    <text evidence="3">The sequence shown here is derived from an EMBL/GenBank/DDBJ whole genome shotgun (WGS) entry which is preliminary data.</text>
</comment>
<keyword evidence="1" id="KW-0812">Transmembrane</keyword>
<dbReference type="SMART" id="SM00014">
    <property type="entry name" value="acidPPc"/>
    <property type="match status" value="1"/>
</dbReference>
<gene>
    <name evidence="3" type="ORF">IPZ78_07745</name>
</gene>
<dbReference type="CDD" id="cd03394">
    <property type="entry name" value="PAP2_like_5"/>
    <property type="match status" value="1"/>
</dbReference>
<dbReference type="InterPro" id="IPR036938">
    <property type="entry name" value="PAP2/HPO_sf"/>
</dbReference>
<evidence type="ECO:0000313" key="3">
    <source>
        <dbReference type="EMBL" id="MCA5005043.1"/>
    </source>
</evidence>
<accession>A0ABS7Z4V5</accession>
<evidence type="ECO:0000259" key="2">
    <source>
        <dbReference type="SMART" id="SM00014"/>
    </source>
</evidence>
<evidence type="ECO:0000256" key="1">
    <source>
        <dbReference type="SAM" id="Phobius"/>
    </source>
</evidence>